<dbReference type="GO" id="GO:0045881">
    <property type="term" value="P:positive regulation of sporulation resulting in formation of a cellular spore"/>
    <property type="evidence" value="ECO:0007669"/>
    <property type="project" value="TreeGrafter"/>
</dbReference>
<dbReference type="SMART" id="SM00470">
    <property type="entry name" value="ParB"/>
    <property type="match status" value="1"/>
</dbReference>
<dbReference type="AlphaFoldDB" id="A0A1V1PDE6"/>
<dbReference type="SUPFAM" id="SSF110849">
    <property type="entry name" value="ParB/Sulfiredoxin"/>
    <property type="match status" value="1"/>
</dbReference>
<evidence type="ECO:0000256" key="1">
    <source>
        <dbReference type="SAM" id="MobiDB-lite"/>
    </source>
</evidence>
<dbReference type="InterPro" id="IPR050336">
    <property type="entry name" value="Chromosome_partition/occlusion"/>
</dbReference>
<dbReference type="PANTHER" id="PTHR33375:SF1">
    <property type="entry name" value="CHROMOSOME-PARTITIONING PROTEIN PARB-RELATED"/>
    <property type="match status" value="1"/>
</dbReference>
<protein>
    <submittedName>
        <fullName evidence="3">ParB-like nuclease</fullName>
    </submittedName>
</protein>
<dbReference type="EMBL" id="ATBP01000099">
    <property type="protein sequence ID" value="ETR72942.1"/>
    <property type="molecule type" value="Genomic_DNA"/>
</dbReference>
<dbReference type="Gene3D" id="3.90.1530.10">
    <property type="entry name" value="Conserved hypothetical protein from pyrococcus furiosus pfu- 392566-001, ParB domain"/>
    <property type="match status" value="1"/>
</dbReference>
<dbReference type="GO" id="GO:0005694">
    <property type="term" value="C:chromosome"/>
    <property type="evidence" value="ECO:0007669"/>
    <property type="project" value="TreeGrafter"/>
</dbReference>
<dbReference type="Pfam" id="PF02195">
    <property type="entry name" value="ParB_N"/>
    <property type="match status" value="1"/>
</dbReference>
<feature type="region of interest" description="Disordered" evidence="1">
    <location>
        <begin position="141"/>
        <end position="172"/>
    </location>
</feature>
<dbReference type="GO" id="GO:0007059">
    <property type="term" value="P:chromosome segregation"/>
    <property type="evidence" value="ECO:0007669"/>
    <property type="project" value="TreeGrafter"/>
</dbReference>
<dbReference type="InterPro" id="IPR036086">
    <property type="entry name" value="ParB/Sulfiredoxin_sf"/>
</dbReference>
<sequence>MKIIKKNPVKLIPYARNNKEHTESQVKKIAASIREFGFQQPVVITNKGDIVIGHGRVLAAELLQLKEIPCVVAEDLNDSQIKALRIADNKLNESKWNEDMLILELQELTENSYDIKLTGFDNDELEFLLNTEDVDWEDMYKPAPPDENTGHGGEEGGGERGEKICPNCGAVL</sequence>
<gene>
    <name evidence="3" type="ORF">OMM_07242</name>
</gene>
<evidence type="ECO:0000313" key="3">
    <source>
        <dbReference type="EMBL" id="ETR72942.1"/>
    </source>
</evidence>
<dbReference type="InterPro" id="IPR003115">
    <property type="entry name" value="ParB_N"/>
</dbReference>
<dbReference type="Proteomes" id="UP000189670">
    <property type="component" value="Unassembled WGS sequence"/>
</dbReference>
<feature type="domain" description="ParB-like N-terminal" evidence="2">
    <location>
        <begin position="5"/>
        <end position="90"/>
    </location>
</feature>
<evidence type="ECO:0000313" key="4">
    <source>
        <dbReference type="Proteomes" id="UP000189670"/>
    </source>
</evidence>
<comment type="caution">
    <text evidence="3">The sequence shown here is derived from an EMBL/GenBank/DDBJ whole genome shotgun (WGS) entry which is preliminary data.</text>
</comment>
<feature type="compositionally biased region" description="Basic and acidic residues" evidence="1">
    <location>
        <begin position="148"/>
        <end position="163"/>
    </location>
</feature>
<dbReference type="PANTHER" id="PTHR33375">
    <property type="entry name" value="CHROMOSOME-PARTITIONING PROTEIN PARB-RELATED"/>
    <property type="match status" value="1"/>
</dbReference>
<accession>A0A1V1PDE6</accession>
<proteinExistence type="predicted"/>
<reference evidence="4" key="1">
    <citation type="submission" date="2012-11" db="EMBL/GenBank/DDBJ databases">
        <authorList>
            <person name="Lucero-Rivera Y.E."/>
            <person name="Tovar-Ramirez D."/>
        </authorList>
    </citation>
    <scope>NUCLEOTIDE SEQUENCE [LARGE SCALE GENOMIC DNA]</scope>
    <source>
        <strain evidence="4">Araruama</strain>
    </source>
</reference>
<evidence type="ECO:0000259" key="2">
    <source>
        <dbReference type="SMART" id="SM00470"/>
    </source>
</evidence>
<dbReference type="CDD" id="cd16403">
    <property type="entry name" value="ParB_N_like_MT"/>
    <property type="match status" value="1"/>
</dbReference>
<name>A0A1V1PDE6_9BACT</name>
<organism evidence="3 4">
    <name type="scientific">Candidatus Magnetoglobus multicellularis str. Araruama</name>
    <dbReference type="NCBI Taxonomy" id="890399"/>
    <lineage>
        <taxon>Bacteria</taxon>
        <taxon>Pseudomonadati</taxon>
        <taxon>Thermodesulfobacteriota</taxon>
        <taxon>Desulfobacteria</taxon>
        <taxon>Desulfobacterales</taxon>
        <taxon>Desulfobacteraceae</taxon>
        <taxon>Candidatus Magnetoglobus</taxon>
    </lineage>
</organism>